<sequence length="167" mass="17757">MNAGAPEMALIALGANLGDPASALRWAVTELGGLGEVLAQSRLYRTAPVGGPPGQPPYLNAAVKLRTALPPEALLEALLALETRYGRVRRERWGARLLDLDLIAYGDLVLRTPRLTLPHPRAWERAFVLAPLAEVAPDYVHPLGGETVAQALAALDRSGVEVLGTDS</sequence>
<keyword evidence="7" id="KW-0289">Folate biosynthesis</keyword>
<protein>
    <recommendedName>
        <fullName evidence="2">2-amino-4-hydroxy-6-hydroxymethyldihydropteridine diphosphokinase</fullName>
        <ecNumber evidence="2">2.7.6.3</ecNumber>
    </recommendedName>
</protein>
<evidence type="ECO:0000256" key="3">
    <source>
        <dbReference type="ARBA" id="ARBA00022679"/>
    </source>
</evidence>
<dbReference type="GO" id="GO:0003848">
    <property type="term" value="F:2-amino-4-hydroxy-6-hydroxymethyldihydropteridine diphosphokinase activity"/>
    <property type="evidence" value="ECO:0007669"/>
    <property type="project" value="UniProtKB-EC"/>
</dbReference>
<dbReference type="AlphaFoldDB" id="A0A2Z3JJ83"/>
<dbReference type="GO" id="GO:0016301">
    <property type="term" value="F:kinase activity"/>
    <property type="evidence" value="ECO:0007669"/>
    <property type="project" value="UniProtKB-KW"/>
</dbReference>
<dbReference type="PROSITE" id="PS00794">
    <property type="entry name" value="HPPK"/>
    <property type="match status" value="1"/>
</dbReference>
<dbReference type="CDD" id="cd00483">
    <property type="entry name" value="HPPK"/>
    <property type="match status" value="1"/>
</dbReference>
<dbReference type="OrthoDB" id="9808041at2"/>
<comment type="pathway">
    <text evidence="1">Cofactor biosynthesis; tetrahydrofolate biosynthesis; 2-amino-4-hydroxy-6-hydroxymethyl-7,8-dihydropteridine diphosphate from 7,8-dihydroneopterin triphosphate: step 4/4.</text>
</comment>
<dbReference type="KEGG" id="dez:DKM44_09350"/>
<evidence type="ECO:0000256" key="1">
    <source>
        <dbReference type="ARBA" id="ARBA00005051"/>
    </source>
</evidence>
<dbReference type="Pfam" id="PF01288">
    <property type="entry name" value="HPPK"/>
    <property type="match status" value="1"/>
</dbReference>
<dbReference type="Gene3D" id="3.30.70.560">
    <property type="entry name" value="7,8-Dihydro-6-hydroxymethylpterin-pyrophosphokinase HPPK"/>
    <property type="match status" value="1"/>
</dbReference>
<keyword evidence="3" id="KW-0808">Transferase</keyword>
<organism evidence="9 10">
    <name type="scientific">Deinococcus irradiatisoli</name>
    <dbReference type="NCBI Taxonomy" id="2202254"/>
    <lineage>
        <taxon>Bacteria</taxon>
        <taxon>Thermotogati</taxon>
        <taxon>Deinococcota</taxon>
        <taxon>Deinococci</taxon>
        <taxon>Deinococcales</taxon>
        <taxon>Deinococcaceae</taxon>
        <taxon>Deinococcus</taxon>
    </lineage>
</organism>
<dbReference type="GO" id="GO:0046656">
    <property type="term" value="P:folic acid biosynthetic process"/>
    <property type="evidence" value="ECO:0007669"/>
    <property type="project" value="UniProtKB-KW"/>
</dbReference>
<dbReference type="GO" id="GO:0005524">
    <property type="term" value="F:ATP binding"/>
    <property type="evidence" value="ECO:0007669"/>
    <property type="project" value="UniProtKB-KW"/>
</dbReference>
<dbReference type="InterPro" id="IPR000550">
    <property type="entry name" value="Hppk"/>
</dbReference>
<dbReference type="EC" id="2.7.6.3" evidence="2"/>
<dbReference type="NCBIfam" id="TIGR01498">
    <property type="entry name" value="folK"/>
    <property type="match status" value="1"/>
</dbReference>
<dbReference type="UniPathway" id="UPA00077">
    <property type="reaction ID" value="UER00155"/>
</dbReference>
<dbReference type="Proteomes" id="UP000245368">
    <property type="component" value="Chromosome"/>
</dbReference>
<keyword evidence="10" id="KW-1185">Reference proteome</keyword>
<feature type="domain" description="7,8-dihydro-6-hydroxymethylpterin-pyrophosphokinase" evidence="8">
    <location>
        <begin position="92"/>
        <end position="103"/>
    </location>
</feature>
<accession>A0A2Z3JJ83</accession>
<keyword evidence="6" id="KW-0067">ATP-binding</keyword>
<evidence type="ECO:0000313" key="9">
    <source>
        <dbReference type="EMBL" id="AWN23410.1"/>
    </source>
</evidence>
<evidence type="ECO:0000256" key="6">
    <source>
        <dbReference type="ARBA" id="ARBA00022840"/>
    </source>
</evidence>
<dbReference type="SUPFAM" id="SSF55083">
    <property type="entry name" value="6-hydroxymethyl-7,8-dihydropterin pyrophosphokinase, HPPK"/>
    <property type="match status" value="1"/>
</dbReference>
<keyword evidence="4" id="KW-0547">Nucleotide-binding</keyword>
<evidence type="ECO:0000256" key="4">
    <source>
        <dbReference type="ARBA" id="ARBA00022741"/>
    </source>
</evidence>
<gene>
    <name evidence="9" type="primary">folK</name>
    <name evidence="9" type="ORF">DKM44_09350</name>
</gene>
<dbReference type="PANTHER" id="PTHR43071:SF1">
    <property type="entry name" value="2-AMINO-4-HYDROXY-6-HYDROXYMETHYLDIHYDROPTERIDINE PYROPHOSPHOKINASE"/>
    <property type="match status" value="1"/>
</dbReference>
<evidence type="ECO:0000313" key="10">
    <source>
        <dbReference type="Proteomes" id="UP000245368"/>
    </source>
</evidence>
<reference evidence="9 10" key="1">
    <citation type="submission" date="2018-05" db="EMBL/GenBank/DDBJ databases">
        <title>Complete Genome Sequence of Deinococcus sp. strain 17bor-2.</title>
        <authorList>
            <person name="Srinivasan S."/>
        </authorList>
    </citation>
    <scope>NUCLEOTIDE SEQUENCE [LARGE SCALE GENOMIC DNA]</scope>
    <source>
        <strain evidence="9 10">17bor-2</strain>
    </source>
</reference>
<dbReference type="GO" id="GO:0046654">
    <property type="term" value="P:tetrahydrofolate biosynthetic process"/>
    <property type="evidence" value="ECO:0007669"/>
    <property type="project" value="UniProtKB-UniPathway"/>
</dbReference>
<dbReference type="PANTHER" id="PTHR43071">
    <property type="entry name" value="2-AMINO-4-HYDROXY-6-HYDROXYMETHYLDIHYDROPTERIDINE PYROPHOSPHOKINASE"/>
    <property type="match status" value="1"/>
</dbReference>
<proteinExistence type="predicted"/>
<evidence type="ECO:0000256" key="7">
    <source>
        <dbReference type="ARBA" id="ARBA00022909"/>
    </source>
</evidence>
<evidence type="ECO:0000259" key="8">
    <source>
        <dbReference type="PROSITE" id="PS00794"/>
    </source>
</evidence>
<dbReference type="EMBL" id="CP029494">
    <property type="protein sequence ID" value="AWN23410.1"/>
    <property type="molecule type" value="Genomic_DNA"/>
</dbReference>
<dbReference type="InterPro" id="IPR035907">
    <property type="entry name" value="Hppk_sf"/>
</dbReference>
<evidence type="ECO:0000256" key="2">
    <source>
        <dbReference type="ARBA" id="ARBA00013253"/>
    </source>
</evidence>
<evidence type="ECO:0000256" key="5">
    <source>
        <dbReference type="ARBA" id="ARBA00022777"/>
    </source>
</evidence>
<keyword evidence="5 9" id="KW-0418">Kinase</keyword>
<name>A0A2Z3JJ83_9DEIO</name>